<feature type="region of interest" description="Disordered" evidence="4">
    <location>
        <begin position="662"/>
        <end position="682"/>
    </location>
</feature>
<dbReference type="Proteomes" id="UP001375743">
    <property type="component" value="Unassembled WGS sequence"/>
</dbReference>
<evidence type="ECO:0000313" key="8">
    <source>
        <dbReference type="Proteomes" id="UP001375743"/>
    </source>
</evidence>
<proteinExistence type="inferred from homology"/>
<dbReference type="SUPFAM" id="SSF53955">
    <property type="entry name" value="Lysozyme-like"/>
    <property type="match status" value="1"/>
</dbReference>
<feature type="signal peptide" evidence="5">
    <location>
        <begin position="1"/>
        <end position="38"/>
    </location>
</feature>
<dbReference type="InterPro" id="IPR008258">
    <property type="entry name" value="Transglycosylase_SLT_dom_1"/>
</dbReference>
<evidence type="ECO:0000259" key="6">
    <source>
        <dbReference type="Pfam" id="PF01464"/>
    </source>
</evidence>
<reference evidence="7 8" key="1">
    <citation type="submission" date="2024-01" db="EMBL/GenBank/DDBJ databases">
        <title>Multi-omics insights into the function and evolution of sodium benzoate biodegradation pathways in Benzoatithermus flavus gen. nov., sp. nov. from hot spring.</title>
        <authorList>
            <person name="Hu C.-J."/>
            <person name="Li W.-J."/>
        </authorList>
    </citation>
    <scope>NUCLEOTIDE SEQUENCE [LARGE SCALE GENOMIC DNA]</scope>
    <source>
        <strain evidence="7 8">SYSU G07066</strain>
    </source>
</reference>
<feature type="domain" description="Transglycosylase SLT" evidence="6">
    <location>
        <begin position="516"/>
        <end position="616"/>
    </location>
</feature>
<dbReference type="InterPro" id="IPR000189">
    <property type="entry name" value="Transglyc_AS"/>
</dbReference>
<protein>
    <submittedName>
        <fullName evidence="7">Lytic transglycosylase domain-containing protein</fullName>
    </submittedName>
</protein>
<dbReference type="PANTHER" id="PTHR37423:SF2">
    <property type="entry name" value="MEMBRANE-BOUND LYTIC MUREIN TRANSGLYCOSYLASE C"/>
    <property type="match status" value="1"/>
</dbReference>
<evidence type="ECO:0000256" key="4">
    <source>
        <dbReference type="SAM" id="MobiDB-lite"/>
    </source>
</evidence>
<name>A0ABU8XW20_9PROT</name>
<dbReference type="PANTHER" id="PTHR37423">
    <property type="entry name" value="SOLUBLE LYTIC MUREIN TRANSGLYCOSYLASE-RELATED"/>
    <property type="match status" value="1"/>
</dbReference>
<evidence type="ECO:0000256" key="5">
    <source>
        <dbReference type="SAM" id="SignalP"/>
    </source>
</evidence>
<comment type="similarity">
    <text evidence="2">Belongs to the virb1 family.</text>
</comment>
<dbReference type="RefSeq" id="WP_418161103.1">
    <property type="nucleotide sequence ID" value="NZ_JBBLZC010000024.1"/>
</dbReference>
<dbReference type="CDD" id="cd13401">
    <property type="entry name" value="Slt70-like"/>
    <property type="match status" value="1"/>
</dbReference>
<dbReference type="SUPFAM" id="SSF48435">
    <property type="entry name" value="Bacterial muramidases"/>
    <property type="match status" value="1"/>
</dbReference>
<feature type="chain" id="PRO_5047181765" evidence="5">
    <location>
        <begin position="39"/>
        <end position="682"/>
    </location>
</feature>
<dbReference type="Gene3D" id="1.10.530.10">
    <property type="match status" value="1"/>
</dbReference>
<dbReference type="PROSITE" id="PS00922">
    <property type="entry name" value="TRANSGLYCOSYLASE"/>
    <property type="match status" value="1"/>
</dbReference>
<evidence type="ECO:0000256" key="2">
    <source>
        <dbReference type="ARBA" id="ARBA00009387"/>
    </source>
</evidence>
<dbReference type="Gene3D" id="1.25.20.10">
    <property type="entry name" value="Bacterial muramidases"/>
    <property type="match status" value="1"/>
</dbReference>
<dbReference type="InterPro" id="IPR023346">
    <property type="entry name" value="Lysozyme-like_dom_sf"/>
</dbReference>
<accession>A0ABU8XW20</accession>
<dbReference type="EMBL" id="JBBLZC010000024">
    <property type="protein sequence ID" value="MEK0085254.1"/>
    <property type="molecule type" value="Genomic_DNA"/>
</dbReference>
<evidence type="ECO:0000256" key="1">
    <source>
        <dbReference type="ARBA" id="ARBA00007734"/>
    </source>
</evidence>
<comment type="caution">
    <text evidence="7">The sequence shown here is derived from an EMBL/GenBank/DDBJ whole genome shotgun (WGS) entry which is preliminary data.</text>
</comment>
<keyword evidence="8" id="KW-1185">Reference proteome</keyword>
<keyword evidence="3 5" id="KW-0732">Signal</keyword>
<organism evidence="7 8">
    <name type="scientific">Benzoatithermus flavus</name>
    <dbReference type="NCBI Taxonomy" id="3108223"/>
    <lineage>
        <taxon>Bacteria</taxon>
        <taxon>Pseudomonadati</taxon>
        <taxon>Pseudomonadota</taxon>
        <taxon>Alphaproteobacteria</taxon>
        <taxon>Geminicoccales</taxon>
        <taxon>Geminicoccaceae</taxon>
        <taxon>Benzoatithermus</taxon>
    </lineage>
</organism>
<comment type="similarity">
    <text evidence="1">Belongs to the transglycosylase Slt family.</text>
</comment>
<evidence type="ECO:0000313" key="7">
    <source>
        <dbReference type="EMBL" id="MEK0085254.1"/>
    </source>
</evidence>
<dbReference type="InterPro" id="IPR008939">
    <property type="entry name" value="Lytic_TGlycosylase_superhlx_U"/>
</dbReference>
<sequence length="682" mass="76335">MSRGRCARIGRAMPRRRGSVAAALLLLGVATAPPPVRAAGVEPGARLQQALLSAEKGDWQWARHLAEDVGVPQLGSYFRWRELLESDDRPAFAAYADFLRRSDDWPSLGTLQARAEETIDEGVSFEERLAFFADRPPRTRQGRVRYAQALLAAGRQAEAAALLRKSWVQDDFSAGEESFFLDQFGGFLQARDHATRLDRLLWDGKIEQARRMLPRVGGKERLLALARLKLQLSDATVEAALADVPPELRRDPGLLFDRLQWRQEKGNEAGVREILLDPPADLGRPERWWAVQQRAIRDAIDEHEYRLAYRLATSHGQKEGAPFAEAEWLAGWLVLRFLDDPRQARRHFERMWPAVATPISRARAAYWAGRAAAADGDRKAAHDWYGRAAQYPTSFYGQLAAEELGIDIADRIGPPTSASPTAREALRRRTSAQLASLFCTWNQFRYAQPFFRHLGYEAADRVDELKAVVELARSCDRADLVLTAVKAAAGNGAFLVRDAFPLPRVRAFHEHRDGMPEPALLLGLARQESLFDPAARSPVGALGLMQLMPGTAEAVARELGLPFQKARLVRDPEYNVRLGALYLRKQLDRYDDEPVLALAAYNAGPSRVSTWLAMHGDPRGADRYRLIDWIEQIPFAETRNYVQRVLEGRGMYRALLSGPRPVQARTASDGDGPLVPRRKPAS</sequence>
<dbReference type="Pfam" id="PF01464">
    <property type="entry name" value="SLT"/>
    <property type="match status" value="1"/>
</dbReference>
<evidence type="ECO:0000256" key="3">
    <source>
        <dbReference type="ARBA" id="ARBA00022729"/>
    </source>
</evidence>
<gene>
    <name evidence="7" type="ORF">U1T56_19045</name>
</gene>